<organism evidence="2 3">
    <name type="scientific">Pedobacter kyonggii</name>
    <dbReference type="NCBI Taxonomy" id="1926871"/>
    <lineage>
        <taxon>Bacteria</taxon>
        <taxon>Pseudomonadati</taxon>
        <taxon>Bacteroidota</taxon>
        <taxon>Sphingobacteriia</taxon>
        <taxon>Sphingobacteriales</taxon>
        <taxon>Sphingobacteriaceae</taxon>
        <taxon>Pedobacter</taxon>
    </lineage>
</organism>
<proteinExistence type="predicted"/>
<evidence type="ECO:0000313" key="3">
    <source>
        <dbReference type="Proteomes" id="UP000291819"/>
    </source>
</evidence>
<accession>A0A4Q9HDS3</accession>
<name>A0A4Q9HDS3_9SPHI</name>
<keyword evidence="3" id="KW-1185">Reference proteome</keyword>
<feature type="region of interest" description="Disordered" evidence="1">
    <location>
        <begin position="251"/>
        <end position="283"/>
    </location>
</feature>
<dbReference type="RefSeq" id="WP_131030225.1">
    <property type="nucleotide sequence ID" value="NZ_SIXF01000009.1"/>
</dbReference>
<sequence length="283" mass="32666">MDQKNLEYLQKTLDYLGFGTRLNEVLESAIYRQPEKFSLGINQRYIPAEFRSDPEKGVDQMRFELNFSKAKENDVYFLNSYEVTLKRYNGTENVYQRFELERDNRMTALQCYKLLCGLSLEKEIYVKNVAQKEEGERVKVPVWFRLDLSVSGNDGNHPLNKFFPGYGYELEKAIEKYPFTGLDDPEKKEAVTRALRYGNLIALSINIEGKEQGVYVAANPRLKTLDIYSRDMVILRDNQIFSSEQLAGQNPKRITDGLLPPPQVARQLPWQAGEGGKEPKIGR</sequence>
<reference evidence="2 3" key="1">
    <citation type="submission" date="2019-02" db="EMBL/GenBank/DDBJ databases">
        <title>Pedobacter kyonggii whole genome sequence analysis.</title>
        <authorList>
            <person name="Dahal R.H."/>
        </authorList>
    </citation>
    <scope>NUCLEOTIDE SEQUENCE [LARGE SCALE GENOMIC DNA]</scope>
    <source>
        <strain evidence="2 3">K-4-11-1</strain>
    </source>
</reference>
<protein>
    <submittedName>
        <fullName evidence="2">Uncharacterized protein</fullName>
    </submittedName>
</protein>
<dbReference type="Proteomes" id="UP000291819">
    <property type="component" value="Unassembled WGS sequence"/>
</dbReference>
<dbReference type="AlphaFoldDB" id="A0A4Q9HDS3"/>
<evidence type="ECO:0000256" key="1">
    <source>
        <dbReference type="SAM" id="MobiDB-lite"/>
    </source>
</evidence>
<dbReference type="EMBL" id="SIXF01000009">
    <property type="protein sequence ID" value="TBO42206.1"/>
    <property type="molecule type" value="Genomic_DNA"/>
</dbReference>
<gene>
    <name evidence="2" type="ORF">EYS08_11815</name>
</gene>
<evidence type="ECO:0000313" key="2">
    <source>
        <dbReference type="EMBL" id="TBO42206.1"/>
    </source>
</evidence>
<dbReference type="OrthoDB" id="6372253at2"/>
<comment type="caution">
    <text evidence="2">The sequence shown here is derived from an EMBL/GenBank/DDBJ whole genome shotgun (WGS) entry which is preliminary data.</text>
</comment>